<sequence>MKNDTSLDRIKDMLSDIQQHKRPKNTLLQIYITERLNKSMSVYYKQLLTSSETLKYKNERRVMYKLTK</sequence>
<accession>A0A8S5MKE0</accession>
<proteinExistence type="predicted"/>
<dbReference type="EMBL" id="BK014923">
    <property type="protein sequence ID" value="DAD82708.1"/>
    <property type="molecule type" value="Genomic_DNA"/>
</dbReference>
<evidence type="ECO:0000313" key="1">
    <source>
        <dbReference type="EMBL" id="DAD82708.1"/>
    </source>
</evidence>
<name>A0A8S5MKE0_9CAUD</name>
<organism evidence="1">
    <name type="scientific">Siphoviridae sp. ctrpg19</name>
    <dbReference type="NCBI Taxonomy" id="2826481"/>
    <lineage>
        <taxon>Viruses</taxon>
        <taxon>Duplodnaviria</taxon>
        <taxon>Heunggongvirae</taxon>
        <taxon>Uroviricota</taxon>
        <taxon>Caudoviricetes</taxon>
    </lineage>
</organism>
<reference evidence="1" key="1">
    <citation type="journal article" date="2021" name="Proc. Natl. Acad. Sci. U.S.A.">
        <title>A Catalog of Tens of Thousands of Viruses from Human Metagenomes Reveals Hidden Associations with Chronic Diseases.</title>
        <authorList>
            <person name="Tisza M.J."/>
            <person name="Buck C.B."/>
        </authorList>
    </citation>
    <scope>NUCLEOTIDE SEQUENCE</scope>
    <source>
        <strain evidence="1">Ctrpg19</strain>
    </source>
</reference>
<protein>
    <submittedName>
        <fullName evidence="1">Uncharacterized protein</fullName>
    </submittedName>
</protein>